<gene>
    <name evidence="1" type="ORF">ACFP2T_47500</name>
</gene>
<dbReference type="Proteomes" id="UP001596203">
    <property type="component" value="Unassembled WGS sequence"/>
</dbReference>
<comment type="caution">
    <text evidence="1">The sequence shown here is derived from an EMBL/GenBank/DDBJ whole genome shotgun (WGS) entry which is preliminary data.</text>
</comment>
<evidence type="ECO:0008006" key="3">
    <source>
        <dbReference type="Google" id="ProtNLM"/>
    </source>
</evidence>
<organism evidence="1 2">
    <name type="scientific">Plantactinospora solaniradicis</name>
    <dbReference type="NCBI Taxonomy" id="1723736"/>
    <lineage>
        <taxon>Bacteria</taxon>
        <taxon>Bacillati</taxon>
        <taxon>Actinomycetota</taxon>
        <taxon>Actinomycetes</taxon>
        <taxon>Micromonosporales</taxon>
        <taxon>Micromonosporaceae</taxon>
        <taxon>Plantactinospora</taxon>
    </lineage>
</organism>
<evidence type="ECO:0000313" key="1">
    <source>
        <dbReference type="EMBL" id="MFC6023787.1"/>
    </source>
</evidence>
<sequence length="250" mass="27761">MDAATATGLSMLCHHAAVAEERADLSNMVDDIVRACQAEEYWWPDPDMWASLHGLAADDPQSITVGLSYLWASFIEYPNVFEPAVPAVRYVLALLDRKVGGDTVIRSPDGRLRPLRGHLLTWLSDVADAVGDLRVREFVELAGYSPLESPTSAWHAVRQRRSQMYDAAAAFLDDPHPGVRQEAITAAVVLVRVPELAVHRQHIAAAARAFLGACTDPVRRRWADEAFHEFSPTYVADEPVRTQSKPDRMH</sequence>
<proteinExistence type="predicted"/>
<dbReference type="EMBL" id="JBHSPR010000121">
    <property type="protein sequence ID" value="MFC6023787.1"/>
    <property type="molecule type" value="Genomic_DNA"/>
</dbReference>
<dbReference type="RefSeq" id="WP_377434573.1">
    <property type="nucleotide sequence ID" value="NZ_JBHSPR010000121.1"/>
</dbReference>
<accession>A0ABW1KS20</accession>
<protein>
    <recommendedName>
        <fullName evidence="3">HEAT repeat domain-containing protein</fullName>
    </recommendedName>
</protein>
<reference evidence="2" key="1">
    <citation type="journal article" date="2019" name="Int. J. Syst. Evol. Microbiol.">
        <title>The Global Catalogue of Microorganisms (GCM) 10K type strain sequencing project: providing services to taxonomists for standard genome sequencing and annotation.</title>
        <authorList>
            <consortium name="The Broad Institute Genomics Platform"/>
            <consortium name="The Broad Institute Genome Sequencing Center for Infectious Disease"/>
            <person name="Wu L."/>
            <person name="Ma J."/>
        </authorList>
    </citation>
    <scope>NUCLEOTIDE SEQUENCE [LARGE SCALE GENOMIC DNA]</scope>
    <source>
        <strain evidence="2">ZS-35-S2</strain>
    </source>
</reference>
<keyword evidence="2" id="KW-1185">Reference proteome</keyword>
<evidence type="ECO:0000313" key="2">
    <source>
        <dbReference type="Proteomes" id="UP001596203"/>
    </source>
</evidence>
<name>A0ABW1KS20_9ACTN</name>